<dbReference type="FunFam" id="3.30.160.60:FF:001370">
    <property type="entry name" value="Zinc finger protein"/>
    <property type="match status" value="1"/>
</dbReference>
<dbReference type="EMBL" id="OX597843">
    <property type="protein sequence ID" value="CAI9744272.1"/>
    <property type="molecule type" value="Genomic_DNA"/>
</dbReference>
<keyword evidence="15" id="KW-1185">Reference proteome</keyword>
<evidence type="ECO:0000313" key="14">
    <source>
        <dbReference type="EMBL" id="CAI9744272.1"/>
    </source>
</evidence>
<dbReference type="Proteomes" id="UP001162480">
    <property type="component" value="Chromosome 30"/>
</dbReference>
<dbReference type="PROSITE" id="PS00028">
    <property type="entry name" value="ZINC_FINGER_C2H2_1"/>
    <property type="match status" value="9"/>
</dbReference>
<gene>
    <name evidence="14" type="ORF">OCTVUL_1B023612</name>
</gene>
<dbReference type="AlphaFoldDB" id="A0AA36C2C8"/>
<dbReference type="SMART" id="SM00355">
    <property type="entry name" value="ZnF_C2H2"/>
    <property type="match status" value="9"/>
</dbReference>
<reference evidence="14" key="1">
    <citation type="submission" date="2023-08" db="EMBL/GenBank/DDBJ databases">
        <authorList>
            <person name="Alioto T."/>
            <person name="Alioto T."/>
            <person name="Gomez Garrido J."/>
        </authorList>
    </citation>
    <scope>NUCLEOTIDE SEQUENCE</scope>
</reference>
<dbReference type="FunFam" id="3.30.160.60:FF:002343">
    <property type="entry name" value="Zinc finger protein 33A"/>
    <property type="match status" value="1"/>
</dbReference>
<accession>A0AA36C2C8</accession>
<feature type="region of interest" description="Disordered" evidence="12">
    <location>
        <begin position="589"/>
        <end position="609"/>
    </location>
</feature>
<dbReference type="Pfam" id="PF00096">
    <property type="entry name" value="zf-C2H2"/>
    <property type="match status" value="5"/>
</dbReference>
<evidence type="ECO:0000259" key="13">
    <source>
        <dbReference type="PROSITE" id="PS50157"/>
    </source>
</evidence>
<feature type="region of interest" description="Disordered" evidence="12">
    <location>
        <begin position="322"/>
        <end position="341"/>
    </location>
</feature>
<organism evidence="14 15">
    <name type="scientific">Octopus vulgaris</name>
    <name type="common">Common octopus</name>
    <dbReference type="NCBI Taxonomy" id="6645"/>
    <lineage>
        <taxon>Eukaryota</taxon>
        <taxon>Metazoa</taxon>
        <taxon>Spiralia</taxon>
        <taxon>Lophotrochozoa</taxon>
        <taxon>Mollusca</taxon>
        <taxon>Cephalopoda</taxon>
        <taxon>Coleoidea</taxon>
        <taxon>Octopodiformes</taxon>
        <taxon>Octopoda</taxon>
        <taxon>Incirrata</taxon>
        <taxon>Octopodidae</taxon>
        <taxon>Octopus</taxon>
    </lineage>
</organism>
<dbReference type="InterPro" id="IPR013087">
    <property type="entry name" value="Znf_C2H2_type"/>
</dbReference>
<evidence type="ECO:0000256" key="10">
    <source>
        <dbReference type="ARBA" id="ARBA00023242"/>
    </source>
</evidence>
<dbReference type="FunFam" id="3.30.160.60:FF:001954">
    <property type="entry name" value="Zinc finger protein 787"/>
    <property type="match status" value="1"/>
</dbReference>
<dbReference type="SUPFAM" id="SSF57667">
    <property type="entry name" value="beta-beta-alpha zinc fingers"/>
    <property type="match status" value="4"/>
</dbReference>
<evidence type="ECO:0000313" key="15">
    <source>
        <dbReference type="Proteomes" id="UP001162480"/>
    </source>
</evidence>
<keyword evidence="4" id="KW-0677">Repeat</keyword>
<dbReference type="GO" id="GO:0008270">
    <property type="term" value="F:zinc ion binding"/>
    <property type="evidence" value="ECO:0007669"/>
    <property type="project" value="UniProtKB-KW"/>
</dbReference>
<keyword evidence="9" id="KW-0804">Transcription</keyword>
<keyword evidence="10" id="KW-0539">Nucleus</keyword>
<feature type="domain" description="C2H2-type" evidence="13">
    <location>
        <begin position="550"/>
        <end position="577"/>
    </location>
</feature>
<dbReference type="FunFam" id="3.30.160.60:FF:001498">
    <property type="entry name" value="Zinc finger protein 404"/>
    <property type="match status" value="1"/>
</dbReference>
<proteinExistence type="inferred from homology"/>
<dbReference type="PANTHER" id="PTHR24393:SF15">
    <property type="entry name" value="IP01243P-RELATED"/>
    <property type="match status" value="1"/>
</dbReference>
<feature type="compositionally biased region" description="Low complexity" evidence="12">
    <location>
        <begin position="322"/>
        <end position="337"/>
    </location>
</feature>
<dbReference type="GO" id="GO:0005634">
    <property type="term" value="C:nucleus"/>
    <property type="evidence" value="ECO:0007669"/>
    <property type="project" value="UniProtKB-SubCell"/>
</dbReference>
<feature type="domain" description="C2H2-type" evidence="13">
    <location>
        <begin position="956"/>
        <end position="983"/>
    </location>
</feature>
<keyword evidence="3" id="KW-0479">Metal-binding</keyword>
<name>A0AA36C2C8_OCTVU</name>
<evidence type="ECO:0000256" key="6">
    <source>
        <dbReference type="ARBA" id="ARBA00022833"/>
    </source>
</evidence>
<keyword evidence="7" id="KW-0805">Transcription regulation</keyword>
<evidence type="ECO:0000256" key="5">
    <source>
        <dbReference type="ARBA" id="ARBA00022771"/>
    </source>
</evidence>
<feature type="domain" description="C2H2-type" evidence="13">
    <location>
        <begin position="370"/>
        <end position="397"/>
    </location>
</feature>
<keyword evidence="6" id="KW-0862">Zinc</keyword>
<feature type="domain" description="C2H2-type" evidence="13">
    <location>
        <begin position="342"/>
        <end position="369"/>
    </location>
</feature>
<feature type="domain" description="C2H2-type" evidence="13">
    <location>
        <begin position="400"/>
        <end position="428"/>
    </location>
</feature>
<feature type="region of interest" description="Disordered" evidence="12">
    <location>
        <begin position="108"/>
        <end position="135"/>
    </location>
</feature>
<feature type="compositionally biased region" description="Acidic residues" evidence="12">
    <location>
        <begin position="109"/>
        <end position="120"/>
    </location>
</feature>
<keyword evidence="8" id="KW-0238">DNA-binding</keyword>
<feature type="domain" description="C2H2-type" evidence="13">
    <location>
        <begin position="494"/>
        <end position="521"/>
    </location>
</feature>
<evidence type="ECO:0000256" key="2">
    <source>
        <dbReference type="ARBA" id="ARBA00006991"/>
    </source>
</evidence>
<dbReference type="Gene3D" id="3.30.160.60">
    <property type="entry name" value="Classic Zinc Finger"/>
    <property type="match status" value="7"/>
</dbReference>
<feature type="domain" description="C2H2-type" evidence="13">
    <location>
        <begin position="438"/>
        <end position="465"/>
    </location>
</feature>
<dbReference type="FunFam" id="3.30.160.60:FF:000557">
    <property type="entry name" value="zinc finger and SCAN domain-containing protein 29"/>
    <property type="match status" value="1"/>
</dbReference>
<evidence type="ECO:0000256" key="7">
    <source>
        <dbReference type="ARBA" id="ARBA00023015"/>
    </source>
</evidence>
<feature type="domain" description="C2H2-type" evidence="13">
    <location>
        <begin position="522"/>
        <end position="549"/>
    </location>
</feature>
<evidence type="ECO:0000256" key="4">
    <source>
        <dbReference type="ARBA" id="ARBA00022737"/>
    </source>
</evidence>
<protein>
    <submittedName>
        <fullName evidence="14">Finger 883-like</fullName>
    </submittedName>
</protein>
<comment type="similarity">
    <text evidence="2">Belongs to the krueppel C2H2-type zinc-finger protein family.</text>
</comment>
<evidence type="ECO:0000256" key="3">
    <source>
        <dbReference type="ARBA" id="ARBA00022723"/>
    </source>
</evidence>
<dbReference type="PROSITE" id="PS50157">
    <property type="entry name" value="ZINC_FINGER_C2H2_2"/>
    <property type="match status" value="9"/>
</dbReference>
<keyword evidence="5 11" id="KW-0863">Zinc-finger</keyword>
<dbReference type="FunFam" id="3.30.160.60:FF:000690">
    <property type="entry name" value="Zinc finger protein 354C"/>
    <property type="match status" value="1"/>
</dbReference>
<evidence type="ECO:0000256" key="9">
    <source>
        <dbReference type="ARBA" id="ARBA00023163"/>
    </source>
</evidence>
<comment type="subcellular location">
    <subcellularLocation>
        <location evidence="1">Nucleus</location>
    </subcellularLocation>
</comment>
<dbReference type="InterPro" id="IPR036236">
    <property type="entry name" value="Znf_C2H2_sf"/>
</dbReference>
<sequence>METVLPADSIDICFGAMKEDFLLPSAISNADSLDDNNNSNNNNNDSNSIDNGDTDKYGCSSIASQCNESSNPNTDSVTDLFVISAVIPEGSDGTALEVSAAGNAYEGYVVDDDDDDDDDNGGGGDNNGSSGGQPVTINVLKPNIVNNLPCISSSVVDGIVGEESSCVDGTSEVVFENGGTSNNDDGVDDDDINQDDLTARNVIVVGSPVESQDNTDAESNNLISDFLSLKKKGIKLSDVGDTLALEGLAAPEDDAVAPTAVVKKLFFVSGICSQPSSMVVSVPEMDSLVMNSTRVTTMMTMSSSTSTPSLLSSSSSSVSLSSSSSLALPQQRQQQQNKQRRHSCSWCPKSFSRSCDLQRHLRIHTGEKPYRCSHCGKTFSQSGSLSAHRRIHTGEKKKLFECRQCHASFAVNAEMLAHSKSVHQHHNNLSGGANNTSIKCTYCQKTFVSPSTLATHLRVHTGEKPFSCSMCAKSFAHKSDLTKHVRSHTGEKPFRCEICQKLFSRSTSLTVHRRCHTGEKPFCCICCSKSFSCSSYLTKHMRTHTGEKPYVCKHCDKSFRVSSHLARHTRGHARLKGFDHKYCKNSSTNAGTTSANDDNNGADTTTNNHDDDSYLKTAATCITTTTTTTTGTITTSILTTAVPVSTTTTTTSAAADGSLVTMPPSSLVSLCTVERETEPEAQLVQQVPPVAPSDVVPRLPMSSAPQPQQQYRHQTIKLNLEAMTPSDLCLSEAGNFHRVQQSGVQHQGECMPVVSMQSMKCYTPVTTDRSSQSHQTMQLHNVQCMPSVAGVQLVQNMEGMETMQAADVQCIEALPVMPGGQSVAEVHVEDVQCMEALPGVQVDDIRCVKSMPNVQVQDVHECIQSFLPAPTGVDNQDGGGQSASDIQAVQVMEFRYATAADSSATTDPLVRAENMGTFVFENSHQQNPSDDRQVATVSYDYASSLFSIAEAGLTFHSCAECGKIYLNESVYRVHLRSHTALVALHKNSNDQFLHYNCCQRQDLAGLEFRI</sequence>
<evidence type="ECO:0000256" key="8">
    <source>
        <dbReference type="ARBA" id="ARBA00023125"/>
    </source>
</evidence>
<dbReference type="PANTHER" id="PTHR24393">
    <property type="entry name" value="ZINC FINGER PROTEIN"/>
    <property type="match status" value="1"/>
</dbReference>
<evidence type="ECO:0000256" key="12">
    <source>
        <dbReference type="SAM" id="MobiDB-lite"/>
    </source>
</evidence>
<dbReference type="GO" id="GO:0001228">
    <property type="term" value="F:DNA-binding transcription activator activity, RNA polymerase II-specific"/>
    <property type="evidence" value="ECO:0007669"/>
    <property type="project" value="TreeGrafter"/>
</dbReference>
<evidence type="ECO:0000256" key="11">
    <source>
        <dbReference type="PROSITE-ProRule" id="PRU00042"/>
    </source>
</evidence>
<feature type="domain" description="C2H2-type" evidence="13">
    <location>
        <begin position="466"/>
        <end position="493"/>
    </location>
</feature>
<feature type="compositionally biased region" description="Low complexity" evidence="12">
    <location>
        <begin position="592"/>
        <end position="607"/>
    </location>
</feature>
<dbReference type="GO" id="GO:0000978">
    <property type="term" value="F:RNA polymerase II cis-regulatory region sequence-specific DNA binding"/>
    <property type="evidence" value="ECO:0007669"/>
    <property type="project" value="TreeGrafter"/>
</dbReference>
<evidence type="ECO:0000256" key="1">
    <source>
        <dbReference type="ARBA" id="ARBA00004123"/>
    </source>
</evidence>
<feature type="compositionally biased region" description="Gly residues" evidence="12">
    <location>
        <begin position="121"/>
        <end position="131"/>
    </location>
</feature>